<dbReference type="Pfam" id="PF01207">
    <property type="entry name" value="Dus"/>
    <property type="match status" value="1"/>
</dbReference>
<dbReference type="Gene3D" id="3.20.20.70">
    <property type="entry name" value="Aldolase class I"/>
    <property type="match status" value="1"/>
</dbReference>
<dbReference type="GO" id="GO:0005737">
    <property type="term" value="C:cytoplasm"/>
    <property type="evidence" value="ECO:0007669"/>
    <property type="project" value="TreeGrafter"/>
</dbReference>
<dbReference type="InterPro" id="IPR036236">
    <property type="entry name" value="Znf_C2H2_sf"/>
</dbReference>
<name>A0A485KS75_9STRA</name>
<accession>A0A485KS75</accession>
<evidence type="ECO:0000259" key="2">
    <source>
        <dbReference type="Pfam" id="PF01207"/>
    </source>
</evidence>
<feature type="region of interest" description="Disordered" evidence="1">
    <location>
        <begin position="392"/>
        <end position="438"/>
    </location>
</feature>
<organism evidence="4 5">
    <name type="scientific">Aphanomyces stellatus</name>
    <dbReference type="NCBI Taxonomy" id="120398"/>
    <lineage>
        <taxon>Eukaryota</taxon>
        <taxon>Sar</taxon>
        <taxon>Stramenopiles</taxon>
        <taxon>Oomycota</taxon>
        <taxon>Saprolegniomycetes</taxon>
        <taxon>Saprolegniales</taxon>
        <taxon>Verrucalvaceae</taxon>
        <taxon>Aphanomyces</taxon>
    </lineage>
</organism>
<evidence type="ECO:0000313" key="3">
    <source>
        <dbReference type="EMBL" id="KAF0698512.1"/>
    </source>
</evidence>
<dbReference type="SUPFAM" id="SSF57667">
    <property type="entry name" value="beta-beta-alpha zinc fingers"/>
    <property type="match status" value="1"/>
</dbReference>
<proteinExistence type="predicted"/>
<dbReference type="EMBL" id="VJMH01005235">
    <property type="protein sequence ID" value="KAF0698512.1"/>
    <property type="molecule type" value="Genomic_DNA"/>
</dbReference>
<reference evidence="3" key="2">
    <citation type="submission" date="2019-06" db="EMBL/GenBank/DDBJ databases">
        <title>Genomics analysis of Aphanomyces spp. identifies a new class of oomycete effector associated with host adaptation.</title>
        <authorList>
            <person name="Gaulin E."/>
        </authorList>
    </citation>
    <scope>NUCLEOTIDE SEQUENCE</scope>
    <source>
        <strain evidence="3">CBS 578.67</strain>
    </source>
</reference>
<reference evidence="4 5" key="1">
    <citation type="submission" date="2019-03" db="EMBL/GenBank/DDBJ databases">
        <authorList>
            <person name="Gaulin E."/>
            <person name="Dumas B."/>
        </authorList>
    </citation>
    <scope>NUCLEOTIDE SEQUENCE [LARGE SCALE GENOMIC DNA]</scope>
    <source>
        <strain evidence="4">CBS 568.67</strain>
    </source>
</reference>
<dbReference type="OrthoDB" id="10262250at2759"/>
<evidence type="ECO:0000313" key="5">
    <source>
        <dbReference type="Proteomes" id="UP000332933"/>
    </source>
</evidence>
<protein>
    <submittedName>
        <fullName evidence="4">Aste57867_10879 protein</fullName>
    </submittedName>
</protein>
<dbReference type="AlphaFoldDB" id="A0A485KS75"/>
<dbReference type="PANTHER" id="PTHR45936:SF1">
    <property type="entry name" value="TRNA-DIHYDROURIDINE(20) SYNTHASE [NAD(P)+]-LIKE"/>
    <property type="match status" value="1"/>
</dbReference>
<dbReference type="Proteomes" id="UP000332933">
    <property type="component" value="Unassembled WGS sequence"/>
</dbReference>
<dbReference type="EMBL" id="CAADRA010005256">
    <property type="protein sequence ID" value="VFT87747.1"/>
    <property type="molecule type" value="Genomic_DNA"/>
</dbReference>
<dbReference type="InterPro" id="IPR013785">
    <property type="entry name" value="Aldolase_TIM"/>
</dbReference>
<evidence type="ECO:0000313" key="4">
    <source>
        <dbReference type="EMBL" id="VFT87747.1"/>
    </source>
</evidence>
<dbReference type="CDD" id="cd02801">
    <property type="entry name" value="DUS_like_FMN"/>
    <property type="match status" value="1"/>
</dbReference>
<dbReference type="GO" id="GO:0017150">
    <property type="term" value="F:tRNA dihydrouridine synthase activity"/>
    <property type="evidence" value="ECO:0007669"/>
    <property type="project" value="TreeGrafter"/>
</dbReference>
<gene>
    <name evidence="4" type="primary">Aste57867_10879</name>
    <name evidence="3" type="ORF">As57867_010839</name>
    <name evidence="4" type="ORF">ASTE57867_10879</name>
</gene>
<evidence type="ECO:0000256" key="1">
    <source>
        <dbReference type="SAM" id="MobiDB-lite"/>
    </source>
</evidence>
<feature type="compositionally biased region" description="Low complexity" evidence="1">
    <location>
        <begin position="406"/>
        <end position="421"/>
    </location>
</feature>
<dbReference type="InterPro" id="IPR035587">
    <property type="entry name" value="DUS-like_FMN-bd"/>
</dbReference>
<feature type="domain" description="DUS-like FMN-binding" evidence="2">
    <location>
        <begin position="33"/>
        <end position="312"/>
    </location>
</feature>
<dbReference type="SUPFAM" id="SSF51395">
    <property type="entry name" value="FMN-linked oxidoreductases"/>
    <property type="match status" value="1"/>
</dbReference>
<dbReference type="PANTHER" id="PTHR45936">
    <property type="entry name" value="TRNA-DIHYDROURIDINE(20) SYNTHASE [NAD(P)+]-LIKE"/>
    <property type="match status" value="1"/>
</dbReference>
<keyword evidence="5" id="KW-1185">Reference proteome</keyword>
<dbReference type="Gene3D" id="3.30.160.60">
    <property type="entry name" value="Classic Zinc Finger"/>
    <property type="match status" value="1"/>
</dbReference>
<dbReference type="InterPro" id="IPR052582">
    <property type="entry name" value="tRNA-DUS-like"/>
</dbReference>
<sequence length="438" mass="47466">MSSQGTLPLRLLSLRYGADLVYGEEIIDKKIAATTRVVNQVLDTVDYVSRNGDSVVFRTCAEESSKVVFQLGTASAVHALQGAEAMYESPSSHLRQLSSCSARDVASIDINMGCPKHFSVQGGMGVALMGKPEIAADIVKTLKRNLNIPVSCKIRIKDTVQGTIDFAKGLGTSSTLHLGRDSGLTVRTEQAGAAAIGIHARQAHERPIDDAHWDALHTIPSALSVPVLANGDIWTQDDIKRVRAETNCSGVLVARGALSNASCFRAAGVVPYMDNIHAYLKVAADTDNVYQNTKYNISRMLPMKETTTVTVNQIAETKTNGEMYGLFGLREYYDTKQSEFAARAATLHVAPVVAYAPDRTYDDAHILNRALYCDPCGIQLLSAQDVALHEKGKRHKKKLRGLASQSRASSMMGDDASSSSAKRAKIHDERDDEGDDKP</sequence>